<protein>
    <recommendedName>
        <fullName evidence="4">Secreted protein</fullName>
    </recommendedName>
</protein>
<comment type="caution">
    <text evidence="2">The sequence shown here is derived from an EMBL/GenBank/DDBJ whole genome shotgun (WGS) entry which is preliminary data.</text>
</comment>
<keyword evidence="1" id="KW-0732">Signal</keyword>
<dbReference type="Proteomes" id="UP000436088">
    <property type="component" value="Unassembled WGS sequence"/>
</dbReference>
<dbReference type="AlphaFoldDB" id="A0A6A2WLG1"/>
<gene>
    <name evidence="2" type="ORF">F3Y22_tig00116951pilonHSYRG00866</name>
</gene>
<sequence>MLVALCPVESLLATLAISSSLCSRCLFDILQAHLVVQLVRFFSQTVSVPPSDLQLSSRVLFL</sequence>
<organism evidence="2 3">
    <name type="scientific">Hibiscus syriacus</name>
    <name type="common">Rose of Sharon</name>
    <dbReference type="NCBI Taxonomy" id="106335"/>
    <lineage>
        <taxon>Eukaryota</taxon>
        <taxon>Viridiplantae</taxon>
        <taxon>Streptophyta</taxon>
        <taxon>Embryophyta</taxon>
        <taxon>Tracheophyta</taxon>
        <taxon>Spermatophyta</taxon>
        <taxon>Magnoliopsida</taxon>
        <taxon>eudicotyledons</taxon>
        <taxon>Gunneridae</taxon>
        <taxon>Pentapetalae</taxon>
        <taxon>rosids</taxon>
        <taxon>malvids</taxon>
        <taxon>Malvales</taxon>
        <taxon>Malvaceae</taxon>
        <taxon>Malvoideae</taxon>
        <taxon>Hibiscus</taxon>
    </lineage>
</organism>
<evidence type="ECO:0008006" key="4">
    <source>
        <dbReference type="Google" id="ProtNLM"/>
    </source>
</evidence>
<feature type="chain" id="PRO_5025631677" description="Secreted protein" evidence="1">
    <location>
        <begin position="17"/>
        <end position="62"/>
    </location>
</feature>
<name>A0A6A2WLG1_HIBSY</name>
<proteinExistence type="predicted"/>
<evidence type="ECO:0000256" key="1">
    <source>
        <dbReference type="SAM" id="SignalP"/>
    </source>
</evidence>
<reference evidence="2" key="1">
    <citation type="submission" date="2019-09" db="EMBL/GenBank/DDBJ databases">
        <title>Draft genome information of white flower Hibiscus syriacus.</title>
        <authorList>
            <person name="Kim Y.-M."/>
        </authorList>
    </citation>
    <scope>NUCLEOTIDE SEQUENCE [LARGE SCALE GENOMIC DNA]</scope>
    <source>
        <strain evidence="2">YM2019G1</strain>
    </source>
</reference>
<feature type="signal peptide" evidence="1">
    <location>
        <begin position="1"/>
        <end position="16"/>
    </location>
</feature>
<evidence type="ECO:0000313" key="2">
    <source>
        <dbReference type="EMBL" id="KAE8660802.1"/>
    </source>
</evidence>
<evidence type="ECO:0000313" key="3">
    <source>
        <dbReference type="Proteomes" id="UP000436088"/>
    </source>
</evidence>
<keyword evidence="3" id="KW-1185">Reference proteome</keyword>
<accession>A0A6A2WLG1</accession>
<dbReference type="EMBL" id="VEPZ02001731">
    <property type="protein sequence ID" value="KAE8660802.1"/>
    <property type="molecule type" value="Genomic_DNA"/>
</dbReference>